<gene>
    <name evidence="1" type="ORF">KACC15558_35030</name>
</gene>
<dbReference type="EMBL" id="BAABNP010000030">
    <property type="protein sequence ID" value="GAA5342461.1"/>
    <property type="molecule type" value="Genomic_DNA"/>
</dbReference>
<evidence type="ECO:0000313" key="2">
    <source>
        <dbReference type="Proteomes" id="UP001498935"/>
    </source>
</evidence>
<dbReference type="Proteomes" id="UP001498935">
    <property type="component" value="Unassembled WGS sequence"/>
</dbReference>
<accession>A0ABP9U634</accession>
<organism evidence="1 2">
    <name type="scientific">Brevibacterium ammoniilyticum</name>
    <dbReference type="NCBI Taxonomy" id="1046555"/>
    <lineage>
        <taxon>Bacteria</taxon>
        <taxon>Bacillati</taxon>
        <taxon>Actinomycetota</taxon>
        <taxon>Actinomycetes</taxon>
        <taxon>Micrococcales</taxon>
        <taxon>Brevibacteriaceae</taxon>
        <taxon>Brevibacterium</taxon>
    </lineage>
</organism>
<evidence type="ECO:0000313" key="1">
    <source>
        <dbReference type="EMBL" id="GAA5342461.1"/>
    </source>
</evidence>
<reference evidence="1 2" key="1">
    <citation type="submission" date="2024-02" db="EMBL/GenBank/DDBJ databases">
        <title>Characterization of antibiotic resistant novel bacterial strains and their environmental applications.</title>
        <authorList>
            <person name="Manzoor S."/>
            <person name="Abbas S."/>
            <person name="Arshad M."/>
            <person name="Li W.J."/>
            <person name="Ahmed I."/>
        </authorList>
    </citation>
    <scope>NUCLEOTIDE SEQUENCE [LARGE SCALE GENOMIC DNA]</scope>
    <source>
        <strain evidence="1 2">KACC 15558</strain>
    </source>
</reference>
<comment type="caution">
    <text evidence="1">The sequence shown here is derived from an EMBL/GenBank/DDBJ whole genome shotgun (WGS) entry which is preliminary data.</text>
</comment>
<sequence>MSIYEEAVRPAGRTLAEGVRRFQKGVVCEVPECAYTLDGLSVGDFEGSS</sequence>
<keyword evidence="2" id="KW-1185">Reference proteome</keyword>
<protein>
    <submittedName>
        <fullName evidence="1">Uncharacterized protein</fullName>
    </submittedName>
</protein>
<name>A0ABP9U634_9MICO</name>
<proteinExistence type="predicted"/>